<dbReference type="RefSeq" id="WP_303976187.1">
    <property type="nucleotide sequence ID" value="NZ_JABZXR010000045.1"/>
</dbReference>
<name>A0A930LD27_9MICC</name>
<gene>
    <name evidence="1" type="ORF">HXO64_07970</name>
</gene>
<proteinExistence type="predicted"/>
<dbReference type="AlphaFoldDB" id="A0A930LD27"/>
<dbReference type="Proteomes" id="UP000756427">
    <property type="component" value="Unassembled WGS sequence"/>
</dbReference>
<protein>
    <submittedName>
        <fullName evidence="1">Uncharacterized protein</fullName>
    </submittedName>
</protein>
<evidence type="ECO:0000313" key="2">
    <source>
        <dbReference type="Proteomes" id="UP000756427"/>
    </source>
</evidence>
<reference evidence="1" key="1">
    <citation type="submission" date="2020-04" db="EMBL/GenBank/DDBJ databases">
        <title>Deep metagenomics examines the oral microbiome during advanced dental caries in children, revealing novel taxa and co-occurrences with host molecules.</title>
        <authorList>
            <person name="Baker J.L."/>
            <person name="Morton J.T."/>
            <person name="Dinis M."/>
            <person name="Alvarez R."/>
            <person name="Tran N.C."/>
            <person name="Knight R."/>
            <person name="Edlund A."/>
        </authorList>
    </citation>
    <scope>NUCLEOTIDE SEQUENCE</scope>
    <source>
        <strain evidence="1">JCVI_44_bin.2</strain>
    </source>
</reference>
<evidence type="ECO:0000313" key="1">
    <source>
        <dbReference type="EMBL" id="MBF1664472.1"/>
    </source>
</evidence>
<dbReference type="EMBL" id="JABZXR010000045">
    <property type="protein sequence ID" value="MBF1664472.1"/>
    <property type="molecule type" value="Genomic_DNA"/>
</dbReference>
<organism evidence="1 2">
    <name type="scientific">Rothia mucilaginosa</name>
    <dbReference type="NCBI Taxonomy" id="43675"/>
    <lineage>
        <taxon>Bacteria</taxon>
        <taxon>Bacillati</taxon>
        <taxon>Actinomycetota</taxon>
        <taxon>Actinomycetes</taxon>
        <taxon>Micrococcales</taxon>
        <taxon>Micrococcaceae</taxon>
        <taxon>Rothia</taxon>
    </lineage>
</organism>
<sequence>MSANSNQEDTIWEIGLGMMCKVDIEHFLRQHFVGKQFAHDPDAPDHYAVFTDGTAVYAINSESGENCPMNMRHLADAGVIERAWHEEEYVESYHGDTYTQRLYVQFEGDSAPHLVVEDTFRHEDYEDWNSIYLHALDEEDY</sequence>
<comment type="caution">
    <text evidence="1">The sequence shown here is derived from an EMBL/GenBank/DDBJ whole genome shotgun (WGS) entry which is preliminary data.</text>
</comment>
<accession>A0A930LD27</accession>